<protein>
    <recommendedName>
        <fullName evidence="17">Bifunctional protein GlmU</fullName>
    </recommendedName>
    <domain>
        <recommendedName>
            <fullName evidence="17">UDP-N-acetylglucosamine pyrophosphorylase</fullName>
            <ecNumber evidence="17">2.7.7.23</ecNumber>
        </recommendedName>
        <alternativeName>
            <fullName evidence="17">N-acetylglucosamine-1-phosphate uridyltransferase</fullName>
        </alternativeName>
    </domain>
    <domain>
        <recommendedName>
            <fullName evidence="17">Glucosamine-1-phosphate N-acetyltransferase</fullName>
            <ecNumber evidence="17">2.3.1.157</ecNumber>
        </recommendedName>
    </domain>
</protein>
<dbReference type="GO" id="GO:0000902">
    <property type="term" value="P:cell morphogenesis"/>
    <property type="evidence" value="ECO:0007669"/>
    <property type="project" value="UniProtKB-UniRule"/>
</dbReference>
<feature type="domain" description="Nucleotidyl transferase" evidence="18">
    <location>
        <begin position="4"/>
        <end position="203"/>
    </location>
</feature>
<dbReference type="HAMAP" id="MF_01631">
    <property type="entry name" value="GlmU"/>
    <property type="match status" value="1"/>
</dbReference>
<evidence type="ECO:0000256" key="4">
    <source>
        <dbReference type="ARBA" id="ARBA00022679"/>
    </source>
</evidence>
<feature type="binding site" evidence="17">
    <location>
        <begin position="388"/>
        <end position="389"/>
    </location>
    <ligand>
        <name>acetyl-CoA</name>
        <dbReference type="ChEBI" id="CHEBI:57288"/>
    </ligand>
</feature>
<keyword evidence="4 17" id="KW-0808">Transferase</keyword>
<evidence type="ECO:0000256" key="8">
    <source>
        <dbReference type="ARBA" id="ARBA00022842"/>
    </source>
</evidence>
<dbReference type="InterPro" id="IPR011004">
    <property type="entry name" value="Trimer_LpxA-like_sf"/>
</dbReference>
<dbReference type="InterPro" id="IPR005835">
    <property type="entry name" value="NTP_transferase_dom"/>
</dbReference>
<feature type="binding site" evidence="17">
    <location>
        <position position="442"/>
    </location>
    <ligand>
        <name>acetyl-CoA</name>
        <dbReference type="ChEBI" id="CHEBI:57288"/>
    </ligand>
</feature>
<dbReference type="Pfam" id="PF25087">
    <property type="entry name" value="GMPPB_C"/>
    <property type="match status" value="1"/>
</dbReference>
<reference evidence="20 21" key="1">
    <citation type="submission" date="2016-11" db="EMBL/GenBank/DDBJ databases">
        <authorList>
            <person name="Jaros S."/>
            <person name="Januszkiewicz K."/>
            <person name="Wedrychowicz H."/>
        </authorList>
    </citation>
    <scope>NUCLEOTIDE SEQUENCE [LARGE SCALE GENOMIC DNA]</scope>
    <source>
        <strain evidence="20 21">DSM 17477</strain>
    </source>
</reference>
<gene>
    <name evidence="17" type="primary">glmU</name>
    <name evidence="20" type="ORF">SAMN02745751_02866</name>
</gene>
<dbReference type="Pfam" id="PF00483">
    <property type="entry name" value="NTP_transferase"/>
    <property type="match status" value="1"/>
</dbReference>
<comment type="pathway">
    <text evidence="2 17">Nucleotide-sugar biosynthesis; UDP-N-acetyl-alpha-D-glucosamine biosynthesis; UDP-N-acetyl-alpha-D-glucosamine from N-acetyl-alpha-D-glucosamine 1-phosphate: step 1/1.</text>
</comment>
<keyword evidence="13 17" id="KW-0961">Cell wall biogenesis/degradation</keyword>
<evidence type="ECO:0000313" key="21">
    <source>
        <dbReference type="Proteomes" id="UP000184052"/>
    </source>
</evidence>
<feature type="region of interest" description="Linker" evidence="17">
    <location>
        <begin position="233"/>
        <end position="253"/>
    </location>
</feature>
<evidence type="ECO:0000256" key="9">
    <source>
        <dbReference type="ARBA" id="ARBA00022960"/>
    </source>
</evidence>
<evidence type="ECO:0000256" key="16">
    <source>
        <dbReference type="ARBA" id="ARBA00049628"/>
    </source>
</evidence>
<feature type="binding site" evidence="17">
    <location>
        <position position="21"/>
    </location>
    <ligand>
        <name>UDP-N-acetyl-alpha-D-glucosamine</name>
        <dbReference type="ChEBI" id="CHEBI:57705"/>
    </ligand>
</feature>
<sequence>MNISVILAAGEGTRMKSKLPKVLHKVCGKELVKYVLDASDKAGIDKKILILGHGRDKIMDSLDESDVIFEEQPVGEGFPYGTGYAVMQAEKHIGDDDTVIVLNGDVPMIREETIRDFMEYHNREKCSASVLTAVFENPFGYGRIVRDEKDQVAFIVEQKDADEETKLIKEINSGIYCFNGSGLKEALKNLDTDNSQNEYYLTDAIGILKNKGCKIGGYLIGDNVEISGVNNRYQLHELNEYKKSLINKEHMLNGVTIIDPSSTYIEESVTIERDTVIYPGTILEGTTSIGEDSIIGPNSRIIDSFVGKGTSVDNSKVISSRIGNGTTVGPFAYLRPGSELGDGVKIGDFVEVKNSKIGDGSKASHLAYLGDGEVGKNVNIGCGVIFVNYDGKNKNKTIIEDNAFVGSNSNLVAPVTISEGAYVACGSTITENVEEETLAIARARQVNKNGKAKNKYK</sequence>
<evidence type="ECO:0000256" key="5">
    <source>
        <dbReference type="ARBA" id="ARBA00022695"/>
    </source>
</evidence>
<keyword evidence="10 17" id="KW-0573">Peptidoglycan synthesis</keyword>
<dbReference type="GO" id="GO:0016020">
    <property type="term" value="C:membrane"/>
    <property type="evidence" value="ECO:0007669"/>
    <property type="project" value="GOC"/>
</dbReference>
<feature type="binding site" evidence="17">
    <location>
        <position position="353"/>
    </location>
    <ligand>
        <name>UDP-N-acetyl-alpha-D-glucosamine</name>
        <dbReference type="ChEBI" id="CHEBI:57705"/>
    </ligand>
</feature>
<evidence type="ECO:0000256" key="15">
    <source>
        <dbReference type="ARBA" id="ARBA00048493"/>
    </source>
</evidence>
<evidence type="ECO:0000256" key="12">
    <source>
        <dbReference type="ARBA" id="ARBA00023315"/>
    </source>
</evidence>
<dbReference type="EMBL" id="FQZL01000025">
    <property type="protein sequence ID" value="SHJ56680.1"/>
    <property type="molecule type" value="Genomic_DNA"/>
</dbReference>
<dbReference type="STRING" id="1121476.SAMN02745751_02866"/>
<feature type="binding site" evidence="17">
    <location>
        <position position="335"/>
    </location>
    <ligand>
        <name>UDP-N-acetyl-alpha-D-glucosamine</name>
        <dbReference type="ChEBI" id="CHEBI:57705"/>
    </ligand>
</feature>
<dbReference type="Gene3D" id="2.160.10.10">
    <property type="entry name" value="Hexapeptide repeat proteins"/>
    <property type="match status" value="1"/>
</dbReference>
<feature type="binding site" evidence="17">
    <location>
        <begin position="7"/>
        <end position="10"/>
    </location>
    <ligand>
        <name>UDP-N-acetyl-alpha-D-glucosamine</name>
        <dbReference type="ChEBI" id="CHEBI:57705"/>
    </ligand>
</feature>
<dbReference type="GO" id="GO:0003977">
    <property type="term" value="F:UDP-N-acetylglucosamine diphosphorylase activity"/>
    <property type="evidence" value="ECO:0007669"/>
    <property type="project" value="UniProtKB-UniRule"/>
</dbReference>
<evidence type="ECO:0000256" key="11">
    <source>
        <dbReference type="ARBA" id="ARBA00023268"/>
    </source>
</evidence>
<feature type="active site" description="Proton acceptor" evidence="17">
    <location>
        <position position="365"/>
    </location>
</feature>
<feature type="domain" description="Mannose-1-phosphate guanyltransferase C-terminal" evidence="19">
    <location>
        <begin position="266"/>
        <end position="357"/>
    </location>
</feature>
<dbReference type="GO" id="GO:0008360">
    <property type="term" value="P:regulation of cell shape"/>
    <property type="evidence" value="ECO:0007669"/>
    <property type="project" value="UniProtKB-KW"/>
</dbReference>
<comment type="function">
    <text evidence="16 17">Catalyzes the last two sequential reactions in the de novo biosynthetic pathway for UDP-N-acetylglucosamine (UDP-GlcNAc). The C-terminal domain catalyzes the transfer of acetyl group from acetyl coenzyme A to glucosamine-1-phosphate (GlcN-1-P) to produce N-acetylglucosamine-1-phosphate (GlcNAc-1-P), which is converted into UDP-GlcNAc by the transfer of uridine 5-monophosphate (from uridine 5-triphosphate), a reaction catalyzed by the N-terminal domain.</text>
</comment>
<comment type="subcellular location">
    <subcellularLocation>
        <location evidence="17">Cytoplasm</location>
    </subcellularLocation>
</comment>
<dbReference type="InterPro" id="IPR056729">
    <property type="entry name" value="GMPPB_C"/>
</dbReference>
<dbReference type="EC" id="2.7.7.23" evidence="17"/>
<comment type="similarity">
    <text evidence="17">In the C-terminal section; belongs to the transferase hexapeptide repeat family.</text>
</comment>
<evidence type="ECO:0000259" key="19">
    <source>
        <dbReference type="Pfam" id="PF25087"/>
    </source>
</evidence>
<keyword evidence="11 17" id="KW-0511">Multifunctional enzyme</keyword>
<feature type="binding site" evidence="17">
    <location>
        <position position="142"/>
    </location>
    <ligand>
        <name>UDP-N-acetyl-alpha-D-glucosamine</name>
        <dbReference type="ChEBI" id="CHEBI:57705"/>
    </ligand>
</feature>
<dbReference type="Gene3D" id="3.90.550.10">
    <property type="entry name" value="Spore Coat Polysaccharide Biosynthesis Protein SpsA, Chain A"/>
    <property type="match status" value="1"/>
</dbReference>
<dbReference type="CDD" id="cd02540">
    <property type="entry name" value="GT2_GlmU_N_bac"/>
    <property type="match status" value="1"/>
</dbReference>
<dbReference type="GO" id="GO:0019134">
    <property type="term" value="F:glucosamine-1-phosphate N-acetyltransferase activity"/>
    <property type="evidence" value="ECO:0007669"/>
    <property type="project" value="UniProtKB-UniRule"/>
</dbReference>
<dbReference type="GO" id="GO:0006048">
    <property type="term" value="P:UDP-N-acetylglucosamine biosynthetic process"/>
    <property type="evidence" value="ECO:0007669"/>
    <property type="project" value="UniProtKB-UniPathway"/>
</dbReference>
<keyword evidence="21" id="KW-1185">Reference proteome</keyword>
<feature type="binding site" evidence="17">
    <location>
        <position position="368"/>
    </location>
    <ligand>
        <name>UDP-N-acetyl-alpha-D-glucosamine</name>
        <dbReference type="ChEBI" id="CHEBI:57705"/>
    </ligand>
</feature>
<feature type="binding site" evidence="17">
    <location>
        <begin position="81"/>
        <end position="82"/>
    </location>
    <ligand>
        <name>UDP-N-acetyl-alpha-D-glucosamine</name>
        <dbReference type="ChEBI" id="CHEBI:57705"/>
    </ligand>
</feature>
<feature type="binding site" evidence="17">
    <location>
        <position position="425"/>
    </location>
    <ligand>
        <name>acetyl-CoA</name>
        <dbReference type="ChEBI" id="CHEBI:57288"/>
    </ligand>
</feature>
<feature type="binding site" evidence="17">
    <location>
        <position position="105"/>
    </location>
    <ligand>
        <name>Mg(2+)</name>
        <dbReference type="ChEBI" id="CHEBI:18420"/>
    </ligand>
</feature>
<dbReference type="InterPro" id="IPR050065">
    <property type="entry name" value="GlmU-like"/>
</dbReference>
<comment type="caution">
    <text evidence="17">Lacks conserved residue(s) required for the propagation of feature annotation.</text>
</comment>
<organism evidence="20 21">
    <name type="scientific">Dethiosulfatibacter aminovorans DSM 17477</name>
    <dbReference type="NCBI Taxonomy" id="1121476"/>
    <lineage>
        <taxon>Bacteria</taxon>
        <taxon>Bacillati</taxon>
        <taxon>Bacillota</taxon>
        <taxon>Tissierellia</taxon>
        <taxon>Dethiosulfatibacter</taxon>
    </lineage>
</organism>
<dbReference type="UniPathway" id="UPA00113">
    <property type="reaction ID" value="UER00532"/>
</dbReference>
<feature type="region of interest" description="Pyrophosphorylase" evidence="17">
    <location>
        <begin position="1"/>
        <end position="232"/>
    </location>
</feature>
<comment type="subunit">
    <text evidence="17">Homotrimer.</text>
</comment>
<comment type="cofactor">
    <cofactor evidence="17">
        <name>Mg(2+)</name>
        <dbReference type="ChEBI" id="CHEBI:18420"/>
    </cofactor>
    <text evidence="17">Binds 1 Mg(2+) ion per subunit.</text>
</comment>
<keyword evidence="8 17" id="KW-0460">Magnesium</keyword>
<feature type="binding site" evidence="17">
    <location>
        <position position="172"/>
    </location>
    <ligand>
        <name>UDP-N-acetyl-alpha-D-glucosamine</name>
        <dbReference type="ChEBI" id="CHEBI:57705"/>
    </ligand>
</feature>
<feature type="binding site" evidence="17">
    <location>
        <position position="407"/>
    </location>
    <ligand>
        <name>acetyl-CoA</name>
        <dbReference type="ChEBI" id="CHEBI:57288"/>
    </ligand>
</feature>
<dbReference type="SUPFAM" id="SSF53448">
    <property type="entry name" value="Nucleotide-diphospho-sugar transferases"/>
    <property type="match status" value="1"/>
</dbReference>
<dbReference type="CDD" id="cd03353">
    <property type="entry name" value="LbH_GlmU_C"/>
    <property type="match status" value="1"/>
</dbReference>
<comment type="catalytic activity">
    <reaction evidence="15 17">
        <text>N-acetyl-alpha-D-glucosamine 1-phosphate + UTP + H(+) = UDP-N-acetyl-alpha-D-glucosamine + diphosphate</text>
        <dbReference type="Rhea" id="RHEA:13509"/>
        <dbReference type="ChEBI" id="CHEBI:15378"/>
        <dbReference type="ChEBI" id="CHEBI:33019"/>
        <dbReference type="ChEBI" id="CHEBI:46398"/>
        <dbReference type="ChEBI" id="CHEBI:57705"/>
        <dbReference type="ChEBI" id="CHEBI:57776"/>
        <dbReference type="EC" id="2.7.7.23"/>
    </reaction>
</comment>
<evidence type="ECO:0000256" key="1">
    <source>
        <dbReference type="ARBA" id="ARBA00005166"/>
    </source>
</evidence>
<evidence type="ECO:0000256" key="7">
    <source>
        <dbReference type="ARBA" id="ARBA00022737"/>
    </source>
</evidence>
<keyword evidence="12 17" id="KW-0012">Acyltransferase</keyword>
<dbReference type="SUPFAM" id="SSF51161">
    <property type="entry name" value="Trimeric LpxA-like enzymes"/>
    <property type="match status" value="1"/>
</dbReference>
<comment type="pathway">
    <text evidence="17">Bacterial outer membrane biogenesis; LPS lipid A biosynthesis.</text>
</comment>
<keyword evidence="5 17" id="KW-0548">Nucleotidyltransferase</keyword>
<comment type="catalytic activity">
    <reaction evidence="14 17">
        <text>alpha-D-glucosamine 1-phosphate + acetyl-CoA = N-acetyl-alpha-D-glucosamine 1-phosphate + CoA + H(+)</text>
        <dbReference type="Rhea" id="RHEA:13725"/>
        <dbReference type="ChEBI" id="CHEBI:15378"/>
        <dbReference type="ChEBI" id="CHEBI:57287"/>
        <dbReference type="ChEBI" id="CHEBI:57288"/>
        <dbReference type="ChEBI" id="CHEBI:57776"/>
        <dbReference type="ChEBI" id="CHEBI:58516"/>
        <dbReference type="EC" id="2.3.1.157"/>
    </reaction>
</comment>
<dbReference type="InterPro" id="IPR005882">
    <property type="entry name" value="Bifunctional_GlmU"/>
</dbReference>
<dbReference type="GO" id="GO:0000287">
    <property type="term" value="F:magnesium ion binding"/>
    <property type="evidence" value="ECO:0007669"/>
    <property type="project" value="UniProtKB-UniRule"/>
</dbReference>
<feature type="binding site" evidence="17">
    <location>
        <position position="379"/>
    </location>
    <ligand>
        <name>UDP-N-acetyl-alpha-D-glucosamine</name>
        <dbReference type="ChEBI" id="CHEBI:57705"/>
    </ligand>
</feature>
<comment type="similarity">
    <text evidence="17">In the N-terminal section; belongs to the N-acetylglucosamine-1-phosphate uridyltransferase family.</text>
</comment>
<dbReference type="PANTHER" id="PTHR43584">
    <property type="entry name" value="NUCLEOTIDYL TRANSFERASE"/>
    <property type="match status" value="1"/>
</dbReference>
<feature type="binding site" evidence="17">
    <location>
        <position position="230"/>
    </location>
    <ligand>
        <name>UDP-N-acetyl-alpha-D-glucosamine</name>
        <dbReference type="ChEBI" id="CHEBI:57705"/>
    </ligand>
</feature>
<dbReference type="InterPro" id="IPR029044">
    <property type="entry name" value="Nucleotide-diphossugar_trans"/>
</dbReference>
<dbReference type="GO" id="GO:0009245">
    <property type="term" value="P:lipid A biosynthetic process"/>
    <property type="evidence" value="ECO:0007669"/>
    <property type="project" value="UniProtKB-UniRule"/>
</dbReference>
<keyword evidence="9 17" id="KW-0133">Cell shape</keyword>
<keyword evidence="6 17" id="KW-0479">Metal-binding</keyword>
<dbReference type="GO" id="GO:0005737">
    <property type="term" value="C:cytoplasm"/>
    <property type="evidence" value="ECO:0007669"/>
    <property type="project" value="UniProtKB-SubCell"/>
</dbReference>
<dbReference type="NCBIfam" id="NF010934">
    <property type="entry name" value="PRK14354.1"/>
    <property type="match status" value="1"/>
</dbReference>
<dbReference type="RefSeq" id="WP_073050254.1">
    <property type="nucleotide sequence ID" value="NZ_FQZL01000025.1"/>
</dbReference>
<dbReference type="Proteomes" id="UP000184052">
    <property type="component" value="Unassembled WGS sequence"/>
</dbReference>
<proteinExistence type="inferred from homology"/>
<evidence type="ECO:0000313" key="20">
    <source>
        <dbReference type="EMBL" id="SHJ56680.1"/>
    </source>
</evidence>
<evidence type="ECO:0000256" key="6">
    <source>
        <dbReference type="ARBA" id="ARBA00022723"/>
    </source>
</evidence>
<dbReference type="InterPro" id="IPR038009">
    <property type="entry name" value="GlmU_C_LbH"/>
</dbReference>
<dbReference type="GO" id="GO:0071555">
    <property type="term" value="P:cell wall organization"/>
    <property type="evidence" value="ECO:0007669"/>
    <property type="project" value="UniProtKB-KW"/>
</dbReference>
<evidence type="ECO:0000256" key="14">
    <source>
        <dbReference type="ARBA" id="ARBA00048247"/>
    </source>
</evidence>
<dbReference type="UniPathway" id="UPA00973"/>
<accession>A0A1M6KCL1</accession>
<evidence type="ECO:0000256" key="10">
    <source>
        <dbReference type="ARBA" id="ARBA00022984"/>
    </source>
</evidence>
<comment type="pathway">
    <text evidence="1 17">Nucleotide-sugar biosynthesis; UDP-N-acetyl-alpha-D-glucosamine biosynthesis; N-acetyl-alpha-D-glucosamine 1-phosphate from alpha-D-glucosamine 6-phosphate (route II): step 2/2.</text>
</comment>
<feature type="binding site" evidence="17">
    <location>
        <position position="157"/>
    </location>
    <ligand>
        <name>UDP-N-acetyl-alpha-D-glucosamine</name>
        <dbReference type="ChEBI" id="CHEBI:57705"/>
    </ligand>
</feature>
<evidence type="ECO:0000256" key="17">
    <source>
        <dbReference type="HAMAP-Rule" id="MF_01631"/>
    </source>
</evidence>
<dbReference type="GO" id="GO:0009252">
    <property type="term" value="P:peptidoglycan biosynthetic process"/>
    <property type="evidence" value="ECO:0007669"/>
    <property type="project" value="UniProtKB-UniRule"/>
</dbReference>
<keyword evidence="7 17" id="KW-0677">Repeat</keyword>
<dbReference type="NCBIfam" id="TIGR01173">
    <property type="entry name" value="glmU"/>
    <property type="match status" value="1"/>
</dbReference>
<evidence type="ECO:0000256" key="2">
    <source>
        <dbReference type="ARBA" id="ARBA00005208"/>
    </source>
</evidence>
<dbReference type="PANTHER" id="PTHR43584:SF3">
    <property type="entry name" value="BIFUNCTIONAL PROTEIN GLMU"/>
    <property type="match status" value="1"/>
</dbReference>
<evidence type="ECO:0000256" key="3">
    <source>
        <dbReference type="ARBA" id="ARBA00022490"/>
    </source>
</evidence>
<keyword evidence="3 17" id="KW-0963">Cytoplasm</keyword>
<name>A0A1M6KCL1_9FIRM</name>
<feature type="binding site" evidence="17">
    <location>
        <position position="230"/>
    </location>
    <ligand>
        <name>Mg(2+)</name>
        <dbReference type="ChEBI" id="CHEBI:18420"/>
    </ligand>
</feature>
<dbReference type="EC" id="2.3.1.157" evidence="17"/>
<evidence type="ECO:0000259" key="18">
    <source>
        <dbReference type="Pfam" id="PF00483"/>
    </source>
</evidence>
<feature type="region of interest" description="N-acetyltransferase" evidence="17">
    <location>
        <begin position="254"/>
        <end position="457"/>
    </location>
</feature>
<evidence type="ECO:0000256" key="13">
    <source>
        <dbReference type="ARBA" id="ARBA00023316"/>
    </source>
</evidence>
<dbReference type="AlphaFoldDB" id="A0A1M6KCL1"/>